<organism evidence="1">
    <name type="scientific">Arundo donax</name>
    <name type="common">Giant reed</name>
    <name type="synonym">Donax arundinaceus</name>
    <dbReference type="NCBI Taxonomy" id="35708"/>
    <lineage>
        <taxon>Eukaryota</taxon>
        <taxon>Viridiplantae</taxon>
        <taxon>Streptophyta</taxon>
        <taxon>Embryophyta</taxon>
        <taxon>Tracheophyta</taxon>
        <taxon>Spermatophyta</taxon>
        <taxon>Magnoliopsida</taxon>
        <taxon>Liliopsida</taxon>
        <taxon>Poales</taxon>
        <taxon>Poaceae</taxon>
        <taxon>PACMAD clade</taxon>
        <taxon>Arundinoideae</taxon>
        <taxon>Arundineae</taxon>
        <taxon>Arundo</taxon>
    </lineage>
</organism>
<reference evidence="1" key="2">
    <citation type="journal article" date="2015" name="Data Brief">
        <title>Shoot transcriptome of the giant reed, Arundo donax.</title>
        <authorList>
            <person name="Barrero R.A."/>
            <person name="Guerrero F.D."/>
            <person name="Moolhuijzen P."/>
            <person name="Goolsby J.A."/>
            <person name="Tidwell J."/>
            <person name="Bellgard S.E."/>
            <person name="Bellgard M.I."/>
        </authorList>
    </citation>
    <scope>NUCLEOTIDE SEQUENCE</scope>
    <source>
        <tissue evidence="1">Shoot tissue taken approximately 20 cm above the soil surface</tissue>
    </source>
</reference>
<protein>
    <submittedName>
        <fullName evidence="1">Uncharacterized protein</fullName>
    </submittedName>
</protein>
<reference evidence="1" key="1">
    <citation type="submission" date="2014-09" db="EMBL/GenBank/DDBJ databases">
        <authorList>
            <person name="Magalhaes I.L.F."/>
            <person name="Oliveira U."/>
            <person name="Santos F.R."/>
            <person name="Vidigal T.H.D.A."/>
            <person name="Brescovit A.D."/>
            <person name="Santos A.J."/>
        </authorList>
    </citation>
    <scope>NUCLEOTIDE SEQUENCE</scope>
    <source>
        <tissue evidence="1">Shoot tissue taken approximately 20 cm above the soil surface</tissue>
    </source>
</reference>
<accession>A0A0A8ZT04</accession>
<sequence>MGKRTEGKMHQCPPPHTEK</sequence>
<proteinExistence type="predicted"/>
<evidence type="ECO:0000313" key="1">
    <source>
        <dbReference type="EMBL" id="JAD41926.1"/>
    </source>
</evidence>
<dbReference type="EMBL" id="GBRH01255969">
    <property type="protein sequence ID" value="JAD41926.1"/>
    <property type="molecule type" value="Transcribed_RNA"/>
</dbReference>
<dbReference type="AlphaFoldDB" id="A0A0A8ZT04"/>
<name>A0A0A8ZT04_ARUDO</name>